<protein>
    <recommendedName>
        <fullName evidence="3">Phospholipase/carboxylesterase/thioesterase domain-containing protein</fullName>
    </recommendedName>
</protein>
<dbReference type="PANTHER" id="PTHR43037:SF1">
    <property type="entry name" value="BLL1128 PROTEIN"/>
    <property type="match status" value="1"/>
</dbReference>
<accession>A0A2S5TFU2</accession>
<dbReference type="InterPro" id="IPR003140">
    <property type="entry name" value="PLipase/COase/thioEstase"/>
</dbReference>
<evidence type="ECO:0000256" key="1">
    <source>
        <dbReference type="ARBA" id="ARBA00022729"/>
    </source>
</evidence>
<dbReference type="Proteomes" id="UP000238220">
    <property type="component" value="Unassembled WGS sequence"/>
</dbReference>
<name>A0A2S5TFU2_9GAMM</name>
<dbReference type="PANTHER" id="PTHR43037">
    <property type="entry name" value="UNNAMED PRODUCT-RELATED"/>
    <property type="match status" value="1"/>
</dbReference>
<evidence type="ECO:0000313" key="4">
    <source>
        <dbReference type="EMBL" id="PPE73787.1"/>
    </source>
</evidence>
<keyword evidence="5" id="KW-1185">Reference proteome</keyword>
<reference evidence="4 5" key="1">
    <citation type="submission" date="2018-02" db="EMBL/GenBank/DDBJ databases">
        <title>Genome sequencing of Solimonas sp. HR-BB.</title>
        <authorList>
            <person name="Lee Y."/>
            <person name="Jeon C.O."/>
        </authorList>
    </citation>
    <scope>NUCLEOTIDE SEQUENCE [LARGE SCALE GENOMIC DNA]</scope>
    <source>
        <strain evidence="4 5">HR-BB</strain>
    </source>
</reference>
<feature type="chain" id="PRO_5015602389" description="Phospholipase/carboxylesterase/thioesterase domain-containing protein" evidence="2">
    <location>
        <begin position="21"/>
        <end position="316"/>
    </location>
</feature>
<dbReference type="Pfam" id="PF02230">
    <property type="entry name" value="Abhydrolase_2"/>
    <property type="match status" value="1"/>
</dbReference>
<dbReference type="RefSeq" id="WP_104230302.1">
    <property type="nucleotide sequence ID" value="NZ_PSNW01000005.1"/>
</dbReference>
<organism evidence="4 5">
    <name type="scientific">Solimonas fluminis</name>
    <dbReference type="NCBI Taxonomy" id="2086571"/>
    <lineage>
        <taxon>Bacteria</taxon>
        <taxon>Pseudomonadati</taxon>
        <taxon>Pseudomonadota</taxon>
        <taxon>Gammaproteobacteria</taxon>
        <taxon>Nevskiales</taxon>
        <taxon>Nevskiaceae</taxon>
        <taxon>Solimonas</taxon>
    </lineage>
</organism>
<comment type="caution">
    <text evidence="4">The sequence shown here is derived from an EMBL/GenBank/DDBJ whole genome shotgun (WGS) entry which is preliminary data.</text>
</comment>
<dbReference type="AlphaFoldDB" id="A0A2S5TFU2"/>
<feature type="signal peptide" evidence="2">
    <location>
        <begin position="1"/>
        <end position="20"/>
    </location>
</feature>
<dbReference type="SUPFAM" id="SSF53474">
    <property type="entry name" value="alpha/beta-Hydrolases"/>
    <property type="match status" value="1"/>
</dbReference>
<evidence type="ECO:0000259" key="3">
    <source>
        <dbReference type="Pfam" id="PF02230"/>
    </source>
</evidence>
<keyword evidence="1 2" id="KW-0732">Signal</keyword>
<dbReference type="InterPro" id="IPR050955">
    <property type="entry name" value="Plant_Biomass_Hydrol_Est"/>
</dbReference>
<dbReference type="EMBL" id="PSNW01000005">
    <property type="protein sequence ID" value="PPE73787.1"/>
    <property type="molecule type" value="Genomic_DNA"/>
</dbReference>
<evidence type="ECO:0000313" key="5">
    <source>
        <dbReference type="Proteomes" id="UP000238220"/>
    </source>
</evidence>
<dbReference type="GO" id="GO:0016787">
    <property type="term" value="F:hydrolase activity"/>
    <property type="evidence" value="ECO:0007669"/>
    <property type="project" value="InterPro"/>
</dbReference>
<sequence>MLRLMAPAILCLGLSGPALATSVVAVENVRAFQETIIHQDAARTVLVLRPQVASDSAPPPVFVLLHFLDGSSSEMANLVEISKLVRDRGAWVLLPQAVEGNWNHTPNLADGLGGLGAIDLHAGLVGFSAVDDVGFLARMIDTLTQRHGLDAHRVYMGGYSNGALMTVRFACERPEKIAGGAVVGATMRNTQLPKCAPNRPVPMLYINGTADQVAPYNGSTTGISAAEALAFWVQANGCNPTPQTSTLPDTTPDGTTTRRDAWRGCAEGVGVDHYTVQGGGHTWPGTIDFTPSLGKASQDFQATDVIWNFFMQYSRP</sequence>
<dbReference type="Gene3D" id="3.40.50.1820">
    <property type="entry name" value="alpha/beta hydrolase"/>
    <property type="match status" value="1"/>
</dbReference>
<proteinExistence type="predicted"/>
<dbReference type="InterPro" id="IPR029058">
    <property type="entry name" value="AB_hydrolase_fold"/>
</dbReference>
<gene>
    <name evidence="4" type="ORF">C3942_10260</name>
</gene>
<evidence type="ECO:0000256" key="2">
    <source>
        <dbReference type="SAM" id="SignalP"/>
    </source>
</evidence>
<feature type="domain" description="Phospholipase/carboxylesterase/thioesterase" evidence="3">
    <location>
        <begin position="144"/>
        <end position="217"/>
    </location>
</feature>